<evidence type="ECO:0000256" key="3">
    <source>
        <dbReference type="ARBA" id="ARBA00022617"/>
    </source>
</evidence>
<dbReference type="RefSeq" id="WP_245829192.1">
    <property type="nucleotide sequence ID" value="NZ_NBBI01000002.1"/>
</dbReference>
<evidence type="ECO:0000313" key="7">
    <source>
        <dbReference type="EMBL" id="OWK30988.1"/>
    </source>
</evidence>
<keyword evidence="3" id="KW-0349">Heme</keyword>
<dbReference type="Gene3D" id="1.10.420.10">
    <property type="entry name" value="Peroxidase, domain 2"/>
    <property type="match status" value="1"/>
</dbReference>
<dbReference type="Proteomes" id="UP000197290">
    <property type="component" value="Unassembled WGS sequence"/>
</dbReference>
<dbReference type="GO" id="GO:0004096">
    <property type="term" value="F:catalase activity"/>
    <property type="evidence" value="ECO:0007669"/>
    <property type="project" value="InterPro"/>
</dbReference>
<keyword evidence="6" id="KW-0408">Iron</keyword>
<evidence type="ECO:0000256" key="2">
    <source>
        <dbReference type="ARBA" id="ARBA00022559"/>
    </source>
</evidence>
<evidence type="ECO:0000313" key="8">
    <source>
        <dbReference type="Proteomes" id="UP000197290"/>
    </source>
</evidence>
<dbReference type="EC" id="1.11.1.21" evidence="7"/>
<accession>A0A245ZMM1</accession>
<dbReference type="AlphaFoldDB" id="A0A245ZMM1"/>
<reference evidence="7 8" key="1">
    <citation type="submission" date="2017-03" db="EMBL/GenBank/DDBJ databases">
        <title>Genome sequence of Sphingomonas dokdonensis DSM 21029.</title>
        <authorList>
            <person name="Poehlein A."/>
            <person name="Wuebbeler J.H."/>
            <person name="Steinbuechel A."/>
            <person name="Daniel R."/>
        </authorList>
    </citation>
    <scope>NUCLEOTIDE SEQUENCE [LARGE SCALE GENOMIC DNA]</scope>
    <source>
        <strain evidence="7 8">DSM 21029</strain>
    </source>
</reference>
<dbReference type="GO" id="GO:0020037">
    <property type="term" value="F:heme binding"/>
    <property type="evidence" value="ECO:0007669"/>
    <property type="project" value="InterPro"/>
</dbReference>
<protein>
    <submittedName>
        <fullName evidence="7">Catalase-peroxidase 2</fullName>
        <ecNumber evidence="7">1.11.1.21</ecNumber>
    </submittedName>
</protein>
<evidence type="ECO:0000256" key="6">
    <source>
        <dbReference type="ARBA" id="ARBA00023004"/>
    </source>
</evidence>
<sequence length="88" mass="10046">MTNGIEGSWTPDPTKWDKSYLENLFKFEWEQTRSPAGALQWTPVDKSATRTPDAHVSGKTHPLTMMTSDIALKIDPVYRNLRAVSRRL</sequence>
<dbReference type="PANTHER" id="PTHR30555">
    <property type="entry name" value="HYDROPEROXIDASE I, BIFUNCTIONAL CATALASE-PEROXIDASE"/>
    <property type="match status" value="1"/>
</dbReference>
<keyword evidence="2 7" id="KW-0575">Peroxidase</keyword>
<name>A0A245ZMM1_9SPHN</name>
<evidence type="ECO:0000256" key="5">
    <source>
        <dbReference type="ARBA" id="ARBA00023002"/>
    </source>
</evidence>
<keyword evidence="4" id="KW-0479">Metal-binding</keyword>
<evidence type="ECO:0000256" key="1">
    <source>
        <dbReference type="ARBA" id="ARBA00001970"/>
    </source>
</evidence>
<evidence type="ECO:0000256" key="4">
    <source>
        <dbReference type="ARBA" id="ARBA00022723"/>
    </source>
</evidence>
<keyword evidence="5 7" id="KW-0560">Oxidoreductase</keyword>
<comment type="cofactor">
    <cofactor evidence="1">
        <name>heme b</name>
        <dbReference type="ChEBI" id="CHEBI:60344"/>
    </cofactor>
</comment>
<keyword evidence="8" id="KW-1185">Reference proteome</keyword>
<organism evidence="7 8">
    <name type="scientific">Sphingomonas dokdonensis</name>
    <dbReference type="NCBI Taxonomy" id="344880"/>
    <lineage>
        <taxon>Bacteria</taxon>
        <taxon>Pseudomonadati</taxon>
        <taxon>Pseudomonadota</taxon>
        <taxon>Alphaproteobacteria</taxon>
        <taxon>Sphingomonadales</taxon>
        <taxon>Sphingomonadaceae</taxon>
        <taxon>Sphingomonas</taxon>
    </lineage>
</organism>
<gene>
    <name evidence="7" type="primary">katG2_2</name>
    <name evidence="7" type="ORF">SPDO_09930</name>
</gene>
<dbReference type="InterPro" id="IPR010255">
    <property type="entry name" value="Haem_peroxidase_sf"/>
</dbReference>
<comment type="caution">
    <text evidence="7">The sequence shown here is derived from an EMBL/GenBank/DDBJ whole genome shotgun (WGS) entry which is preliminary data.</text>
</comment>
<dbReference type="InterPro" id="IPR000763">
    <property type="entry name" value="Catalase_peroxidase"/>
</dbReference>
<dbReference type="PANTHER" id="PTHR30555:SF0">
    <property type="entry name" value="CATALASE-PEROXIDASE"/>
    <property type="match status" value="1"/>
</dbReference>
<dbReference type="EMBL" id="NBBI01000002">
    <property type="protein sequence ID" value="OWK30988.1"/>
    <property type="molecule type" value="Genomic_DNA"/>
</dbReference>
<dbReference type="GO" id="GO:0046872">
    <property type="term" value="F:metal ion binding"/>
    <property type="evidence" value="ECO:0007669"/>
    <property type="project" value="UniProtKB-KW"/>
</dbReference>
<dbReference type="GO" id="GO:0042744">
    <property type="term" value="P:hydrogen peroxide catabolic process"/>
    <property type="evidence" value="ECO:0007669"/>
    <property type="project" value="TreeGrafter"/>
</dbReference>
<dbReference type="GO" id="GO:0005829">
    <property type="term" value="C:cytosol"/>
    <property type="evidence" value="ECO:0007669"/>
    <property type="project" value="TreeGrafter"/>
</dbReference>
<dbReference type="SUPFAM" id="SSF48113">
    <property type="entry name" value="Heme-dependent peroxidases"/>
    <property type="match status" value="1"/>
</dbReference>
<proteinExistence type="predicted"/>
<dbReference type="GO" id="GO:0070301">
    <property type="term" value="P:cellular response to hydrogen peroxide"/>
    <property type="evidence" value="ECO:0007669"/>
    <property type="project" value="TreeGrafter"/>
</dbReference>